<dbReference type="Proteomes" id="UP000183687">
    <property type="component" value="Unassembled WGS sequence"/>
</dbReference>
<evidence type="ECO:0000256" key="1">
    <source>
        <dbReference type="ARBA" id="ARBA00002388"/>
    </source>
</evidence>
<dbReference type="PROSITE" id="PS00170">
    <property type="entry name" value="CSA_PPIASE_1"/>
    <property type="match status" value="1"/>
</dbReference>
<dbReference type="CDD" id="cd00317">
    <property type="entry name" value="cyclophilin"/>
    <property type="match status" value="1"/>
</dbReference>
<dbReference type="EC" id="5.2.1.8" evidence="4"/>
<organism evidence="8 9">
    <name type="scientific">Atopobium minutum</name>
    <dbReference type="NCBI Taxonomy" id="1381"/>
    <lineage>
        <taxon>Bacteria</taxon>
        <taxon>Bacillati</taxon>
        <taxon>Actinomycetota</taxon>
        <taxon>Coriobacteriia</taxon>
        <taxon>Coriobacteriales</taxon>
        <taxon>Atopobiaceae</taxon>
        <taxon>Atopobium</taxon>
    </lineage>
</organism>
<comment type="similarity">
    <text evidence="4">Belongs to the cyclophilin-type PPIase family.</text>
</comment>
<dbReference type="AlphaFoldDB" id="A0AB38A5Q6"/>
<dbReference type="InterPro" id="IPR002130">
    <property type="entry name" value="Cyclophilin-type_PPIase_dom"/>
</dbReference>
<feature type="region of interest" description="Disordered" evidence="5">
    <location>
        <begin position="54"/>
        <end position="75"/>
    </location>
</feature>
<dbReference type="EMBL" id="FNSH01000001">
    <property type="protein sequence ID" value="SEB53693.1"/>
    <property type="molecule type" value="Genomic_DNA"/>
</dbReference>
<dbReference type="PANTHER" id="PTHR45625:SF4">
    <property type="entry name" value="PEPTIDYLPROLYL ISOMERASE DOMAIN AND WD REPEAT-CONTAINING PROTEIN 1"/>
    <property type="match status" value="1"/>
</dbReference>
<evidence type="ECO:0000313" key="8">
    <source>
        <dbReference type="EMBL" id="SEB53693.1"/>
    </source>
</evidence>
<dbReference type="PRINTS" id="PR00153">
    <property type="entry name" value="CSAPPISMRASE"/>
</dbReference>
<evidence type="ECO:0000256" key="5">
    <source>
        <dbReference type="SAM" id="MobiDB-lite"/>
    </source>
</evidence>
<name>A0AB38A5Q6_9ACTN</name>
<feature type="domain" description="PPIase cyclophilin-type" evidence="7">
    <location>
        <begin position="102"/>
        <end position="253"/>
    </location>
</feature>
<keyword evidence="3 4" id="KW-0413">Isomerase</keyword>
<proteinExistence type="inferred from homology"/>
<keyword evidence="6" id="KW-0472">Membrane</keyword>
<dbReference type="PANTHER" id="PTHR45625">
    <property type="entry name" value="PEPTIDYL-PROLYL CIS-TRANS ISOMERASE-RELATED"/>
    <property type="match status" value="1"/>
</dbReference>
<sequence>MIMAHHETKYSEALAGFQAQKNSRRSLDFVMWLMAIIVSLSLIFLSACSPQTNSKHASDTPAQTTEQSQDAATTKDSLYTPAADDVYAKGTHHATIEVANYGSIELELNADVAPITVSNFCHLAKDDFYNDLTFHRVIKGFMIQGGDPNGNGTGGASQNIKGEFSANGVVNPLEHKRGVISMARSSAADSASSQFFIMQKDTASLDGQYAAFGQVTKGMDVVDAICDKVAVQDNNGTVASADQPVITKITITD</sequence>
<evidence type="ECO:0000313" key="9">
    <source>
        <dbReference type="Proteomes" id="UP000183687"/>
    </source>
</evidence>
<protein>
    <recommendedName>
        <fullName evidence="4">Peptidyl-prolyl cis-trans isomerase</fullName>
        <shortName evidence="4">PPIase</shortName>
        <ecNumber evidence="4">5.2.1.8</ecNumber>
    </recommendedName>
</protein>
<dbReference type="GO" id="GO:0003755">
    <property type="term" value="F:peptidyl-prolyl cis-trans isomerase activity"/>
    <property type="evidence" value="ECO:0007669"/>
    <property type="project" value="UniProtKB-UniRule"/>
</dbReference>
<dbReference type="GO" id="GO:0006457">
    <property type="term" value="P:protein folding"/>
    <property type="evidence" value="ECO:0007669"/>
    <property type="project" value="InterPro"/>
</dbReference>
<comment type="catalytic activity">
    <reaction evidence="4">
        <text>[protein]-peptidylproline (omega=180) = [protein]-peptidylproline (omega=0)</text>
        <dbReference type="Rhea" id="RHEA:16237"/>
        <dbReference type="Rhea" id="RHEA-COMP:10747"/>
        <dbReference type="Rhea" id="RHEA-COMP:10748"/>
        <dbReference type="ChEBI" id="CHEBI:83833"/>
        <dbReference type="ChEBI" id="CHEBI:83834"/>
        <dbReference type="EC" id="5.2.1.8"/>
    </reaction>
</comment>
<accession>A0AB38A5Q6</accession>
<dbReference type="InterPro" id="IPR044666">
    <property type="entry name" value="Cyclophilin_A-like"/>
</dbReference>
<dbReference type="PROSITE" id="PS50072">
    <property type="entry name" value="CSA_PPIASE_2"/>
    <property type="match status" value="1"/>
</dbReference>
<dbReference type="Gene3D" id="2.40.100.10">
    <property type="entry name" value="Cyclophilin-like"/>
    <property type="match status" value="1"/>
</dbReference>
<keyword evidence="6" id="KW-0812">Transmembrane</keyword>
<gene>
    <name evidence="8" type="ORF">SAMN04489746_0535</name>
</gene>
<keyword evidence="2 4" id="KW-0697">Rotamase</keyword>
<comment type="caution">
    <text evidence="8">The sequence shown here is derived from an EMBL/GenBank/DDBJ whole genome shotgun (WGS) entry which is preliminary data.</text>
</comment>
<reference evidence="8 9" key="1">
    <citation type="submission" date="2016-10" db="EMBL/GenBank/DDBJ databases">
        <authorList>
            <person name="Varghese N."/>
            <person name="Submissions S."/>
        </authorList>
    </citation>
    <scope>NUCLEOTIDE SEQUENCE [LARGE SCALE GENOMIC DNA]</scope>
    <source>
        <strain evidence="8 9">DSM 20586</strain>
    </source>
</reference>
<feature type="transmembrane region" description="Helical" evidence="6">
    <location>
        <begin position="29"/>
        <end position="47"/>
    </location>
</feature>
<dbReference type="SUPFAM" id="SSF50891">
    <property type="entry name" value="Cyclophilin-like"/>
    <property type="match status" value="1"/>
</dbReference>
<dbReference type="Pfam" id="PF00160">
    <property type="entry name" value="Pro_isomerase"/>
    <property type="match status" value="1"/>
</dbReference>
<dbReference type="InterPro" id="IPR020892">
    <property type="entry name" value="Cyclophilin-type_PPIase_CS"/>
</dbReference>
<evidence type="ECO:0000256" key="6">
    <source>
        <dbReference type="SAM" id="Phobius"/>
    </source>
</evidence>
<evidence type="ECO:0000256" key="2">
    <source>
        <dbReference type="ARBA" id="ARBA00023110"/>
    </source>
</evidence>
<keyword evidence="6" id="KW-1133">Transmembrane helix</keyword>
<evidence type="ECO:0000256" key="3">
    <source>
        <dbReference type="ARBA" id="ARBA00023235"/>
    </source>
</evidence>
<comment type="function">
    <text evidence="1 4">PPIases accelerate the folding of proteins. It catalyzes the cis-trans isomerization of proline imidic peptide bonds in oligopeptides.</text>
</comment>
<evidence type="ECO:0000256" key="4">
    <source>
        <dbReference type="RuleBase" id="RU363019"/>
    </source>
</evidence>
<evidence type="ECO:0000259" key="7">
    <source>
        <dbReference type="PROSITE" id="PS50072"/>
    </source>
</evidence>
<dbReference type="InterPro" id="IPR029000">
    <property type="entry name" value="Cyclophilin-like_dom_sf"/>
</dbReference>